<name>A0A7W9B0F9_9HYPH</name>
<evidence type="ECO:0000256" key="1">
    <source>
        <dbReference type="ARBA" id="ARBA00023015"/>
    </source>
</evidence>
<dbReference type="CDD" id="cd06278">
    <property type="entry name" value="PBP1_LacI-like"/>
    <property type="match status" value="1"/>
</dbReference>
<evidence type="ECO:0000259" key="4">
    <source>
        <dbReference type="PROSITE" id="PS50932"/>
    </source>
</evidence>
<dbReference type="SMART" id="SM00354">
    <property type="entry name" value="HTH_LACI"/>
    <property type="match status" value="1"/>
</dbReference>
<dbReference type="PANTHER" id="PTHR30146:SF109">
    <property type="entry name" value="HTH-TYPE TRANSCRIPTIONAL REGULATOR GALS"/>
    <property type="match status" value="1"/>
</dbReference>
<dbReference type="GO" id="GO:0003700">
    <property type="term" value="F:DNA-binding transcription factor activity"/>
    <property type="evidence" value="ECO:0007669"/>
    <property type="project" value="TreeGrafter"/>
</dbReference>
<accession>A0A7W9B0F9</accession>
<dbReference type="EMBL" id="JACIJG010000020">
    <property type="protein sequence ID" value="MBB5703943.1"/>
    <property type="molecule type" value="Genomic_DNA"/>
</dbReference>
<comment type="caution">
    <text evidence="5">The sequence shown here is derived from an EMBL/GenBank/DDBJ whole genome shotgun (WGS) entry which is preliminary data.</text>
</comment>
<evidence type="ECO:0000313" key="5">
    <source>
        <dbReference type="EMBL" id="MBB5703943.1"/>
    </source>
</evidence>
<evidence type="ECO:0000256" key="2">
    <source>
        <dbReference type="ARBA" id="ARBA00023125"/>
    </source>
</evidence>
<dbReference type="SUPFAM" id="SSF53822">
    <property type="entry name" value="Periplasmic binding protein-like I"/>
    <property type="match status" value="1"/>
</dbReference>
<sequence>MADPIDNSQAKLKGTNVTAWDVARKAGVSQSTVSRALANSQLVSKETRERIISVAEQLGYQVNIMARGLSTQRSGLIAVVTGSARNPFYWEVLRQIDEHLQAEGMHVMLVTVREGESIDTAIRKVHQYRVDGLLVLSAELSSRAIEECKDFGLPVVLFNRYVNSGAVSAVYCDNTAAGRDVAQFLYNTQHRRFGFISGLQDSSTNKDRFEGYESQIAKLGCQPPLVEVSDFTYEGGRQAVKRLLLQGERPDAIFCANDITAIGALDGIRIDLRLKVPEDVSVIGFDDIPMAAWSGIDLTTMRQQSGQMVEAAVEILKKRIDQPDTPPEFRLEPGKLIIRHTVRLDRSA</sequence>
<dbReference type="SUPFAM" id="SSF47413">
    <property type="entry name" value="lambda repressor-like DNA-binding domains"/>
    <property type="match status" value="1"/>
</dbReference>
<keyword evidence="1" id="KW-0805">Transcription regulation</keyword>
<keyword evidence="3" id="KW-0804">Transcription</keyword>
<dbReference type="InterPro" id="IPR010982">
    <property type="entry name" value="Lambda_DNA-bd_dom_sf"/>
</dbReference>
<evidence type="ECO:0000256" key="3">
    <source>
        <dbReference type="ARBA" id="ARBA00023163"/>
    </source>
</evidence>
<dbReference type="GO" id="GO:0000976">
    <property type="term" value="F:transcription cis-regulatory region binding"/>
    <property type="evidence" value="ECO:0007669"/>
    <property type="project" value="TreeGrafter"/>
</dbReference>
<dbReference type="Pfam" id="PF00356">
    <property type="entry name" value="LacI"/>
    <property type="match status" value="1"/>
</dbReference>
<dbReference type="InterPro" id="IPR028082">
    <property type="entry name" value="Peripla_BP_I"/>
</dbReference>
<gene>
    <name evidence="5" type="ORF">FHS76_003858</name>
</gene>
<dbReference type="InterPro" id="IPR000843">
    <property type="entry name" value="HTH_LacI"/>
</dbReference>
<organism evidence="5 6">
    <name type="scientific">Brucella daejeonensis</name>
    <dbReference type="NCBI Taxonomy" id="659015"/>
    <lineage>
        <taxon>Bacteria</taxon>
        <taxon>Pseudomonadati</taxon>
        <taxon>Pseudomonadota</taxon>
        <taxon>Alphaproteobacteria</taxon>
        <taxon>Hyphomicrobiales</taxon>
        <taxon>Brucellaceae</taxon>
        <taxon>Brucella/Ochrobactrum group</taxon>
        <taxon>Brucella</taxon>
    </lineage>
</organism>
<dbReference type="InterPro" id="IPR046335">
    <property type="entry name" value="LacI/GalR-like_sensor"/>
</dbReference>
<keyword evidence="6" id="KW-1185">Reference proteome</keyword>
<dbReference type="Gene3D" id="1.10.260.40">
    <property type="entry name" value="lambda repressor-like DNA-binding domains"/>
    <property type="match status" value="1"/>
</dbReference>
<protein>
    <submittedName>
        <fullName evidence="5">DNA-binding LacI/PurR family transcriptional regulator</fullName>
    </submittedName>
</protein>
<dbReference type="CDD" id="cd01392">
    <property type="entry name" value="HTH_LacI"/>
    <property type="match status" value="1"/>
</dbReference>
<dbReference type="RefSeq" id="WP_183656570.1">
    <property type="nucleotide sequence ID" value="NZ_JACIJG010000020.1"/>
</dbReference>
<proteinExistence type="predicted"/>
<dbReference type="PANTHER" id="PTHR30146">
    <property type="entry name" value="LACI-RELATED TRANSCRIPTIONAL REPRESSOR"/>
    <property type="match status" value="1"/>
</dbReference>
<keyword evidence="2 5" id="KW-0238">DNA-binding</keyword>
<feature type="domain" description="HTH lacI-type" evidence="4">
    <location>
        <begin position="21"/>
        <end position="71"/>
    </location>
</feature>
<dbReference type="AlphaFoldDB" id="A0A7W9B0F9"/>
<reference evidence="5 6" key="1">
    <citation type="submission" date="2020-08" db="EMBL/GenBank/DDBJ databases">
        <title>Genomic Encyclopedia of Type Strains, Phase IV (KMG-IV): sequencing the most valuable type-strain genomes for metagenomic binning, comparative biology and taxonomic classification.</title>
        <authorList>
            <person name="Goeker M."/>
        </authorList>
    </citation>
    <scope>NUCLEOTIDE SEQUENCE [LARGE SCALE GENOMIC DNA]</scope>
    <source>
        <strain evidence="5 6">DSM 26944</strain>
    </source>
</reference>
<dbReference type="Gene3D" id="3.40.50.2300">
    <property type="match status" value="2"/>
</dbReference>
<evidence type="ECO:0000313" key="6">
    <source>
        <dbReference type="Proteomes" id="UP000555546"/>
    </source>
</evidence>
<dbReference type="Pfam" id="PF13377">
    <property type="entry name" value="Peripla_BP_3"/>
    <property type="match status" value="1"/>
</dbReference>
<dbReference type="Proteomes" id="UP000555546">
    <property type="component" value="Unassembled WGS sequence"/>
</dbReference>
<dbReference type="PROSITE" id="PS50932">
    <property type="entry name" value="HTH_LACI_2"/>
    <property type="match status" value="1"/>
</dbReference>